<dbReference type="GO" id="GO:1990961">
    <property type="term" value="P:xenobiotic detoxification by transmembrane export across the plasma membrane"/>
    <property type="evidence" value="ECO:0007669"/>
    <property type="project" value="InterPro"/>
</dbReference>
<protein>
    <recommendedName>
        <fullName evidence="6">Protein DETOXIFICATION</fullName>
    </recommendedName>
    <alternativeName>
        <fullName evidence="6">Multidrug and toxic compound extrusion protein</fullName>
    </alternativeName>
</protein>
<evidence type="ECO:0000256" key="5">
    <source>
        <dbReference type="ARBA" id="ARBA00023136"/>
    </source>
</evidence>
<reference evidence="7" key="1">
    <citation type="journal article" date="2023" name="Plant J.">
        <title>The genome of the king protea, Protea cynaroides.</title>
        <authorList>
            <person name="Chang J."/>
            <person name="Duong T.A."/>
            <person name="Schoeman C."/>
            <person name="Ma X."/>
            <person name="Roodt D."/>
            <person name="Barker N."/>
            <person name="Li Z."/>
            <person name="Van de Peer Y."/>
            <person name="Mizrachi E."/>
        </authorList>
    </citation>
    <scope>NUCLEOTIDE SEQUENCE</scope>
    <source>
        <tissue evidence="7">Young leaves</tissue>
    </source>
</reference>
<evidence type="ECO:0000256" key="1">
    <source>
        <dbReference type="ARBA" id="ARBA00004141"/>
    </source>
</evidence>
<dbReference type="GO" id="GO:0015297">
    <property type="term" value="F:antiporter activity"/>
    <property type="evidence" value="ECO:0007669"/>
    <property type="project" value="InterPro"/>
</dbReference>
<accession>A0A9Q0KGU9</accession>
<keyword evidence="8" id="KW-1185">Reference proteome</keyword>
<dbReference type="PANTHER" id="PTHR11206">
    <property type="entry name" value="MULTIDRUG RESISTANCE PROTEIN"/>
    <property type="match status" value="1"/>
</dbReference>
<organism evidence="7 8">
    <name type="scientific">Protea cynaroides</name>
    <dbReference type="NCBI Taxonomy" id="273540"/>
    <lineage>
        <taxon>Eukaryota</taxon>
        <taxon>Viridiplantae</taxon>
        <taxon>Streptophyta</taxon>
        <taxon>Embryophyta</taxon>
        <taxon>Tracheophyta</taxon>
        <taxon>Spermatophyta</taxon>
        <taxon>Magnoliopsida</taxon>
        <taxon>Proteales</taxon>
        <taxon>Proteaceae</taxon>
        <taxon>Protea</taxon>
    </lineage>
</organism>
<feature type="transmembrane region" description="Helical" evidence="6">
    <location>
        <begin position="61"/>
        <end position="83"/>
    </location>
</feature>
<dbReference type="Pfam" id="PF01554">
    <property type="entry name" value="MatE"/>
    <property type="match status" value="2"/>
</dbReference>
<evidence type="ECO:0000256" key="6">
    <source>
        <dbReference type="RuleBase" id="RU004914"/>
    </source>
</evidence>
<dbReference type="AlphaFoldDB" id="A0A9Q0KGU9"/>
<comment type="caution">
    <text evidence="7">The sequence shown here is derived from an EMBL/GenBank/DDBJ whole genome shotgun (WGS) entry which is preliminary data.</text>
</comment>
<gene>
    <name evidence="7" type="ORF">NE237_003325</name>
</gene>
<evidence type="ECO:0000256" key="4">
    <source>
        <dbReference type="ARBA" id="ARBA00022989"/>
    </source>
</evidence>
<feature type="transmembrane region" description="Helical" evidence="6">
    <location>
        <begin position="313"/>
        <end position="332"/>
    </location>
</feature>
<sequence>MCPLKESQAVLCGDHHPLASTDDERNEDNKNEEQDHSIIRAFLPSLPMSEIKEELISLVKIALPMLLTSLLLYSRSIISMLFLGYLGDIQLAGGSLSIGFANITGYSVIKGLAMGMEPICCQAYGAKRWNLLTQTFQKTFCLLLLVTIPISFLWLSMDHLLLWMGQDPAVTSMAKVYLIFSLPDLLAQAHLHPLRIFLRTQGLTTPLTLAAIFALILHLPINYLLVIYLNLGVKGVALGSACHSLNLNLGLLVYLVRSRKSLKPWSGASLTSWFQGWRPLLALAMPSAVSVCLEWWWYELMQLLCGLLINPQASVAAMGILIQTTSLIYVFPHSLSMALSTRVGHELGANSPARAQSAAIIGLSVAAACGFSAVIFTTAVRNMWGRMFTDKEQILALTSIALPILGLCELGNAPQTAACGVLTGSAQPRVGANINFGSFYLIGLPIAVLMSFGFKIGFLGLWFGLGAAEASCLSMMMYTLIRTDWKHQAKRAQELTRAAEGHLYDLETSLLH</sequence>
<evidence type="ECO:0000313" key="7">
    <source>
        <dbReference type="EMBL" id="KAJ4970226.1"/>
    </source>
</evidence>
<proteinExistence type="inferred from homology"/>
<dbReference type="InterPro" id="IPR002528">
    <property type="entry name" value="MATE_fam"/>
</dbReference>
<dbReference type="NCBIfam" id="TIGR00797">
    <property type="entry name" value="matE"/>
    <property type="match status" value="1"/>
</dbReference>
<name>A0A9Q0KGU9_9MAGN</name>
<feature type="transmembrane region" description="Helical" evidence="6">
    <location>
        <begin position="89"/>
        <end position="109"/>
    </location>
</feature>
<dbReference type="Proteomes" id="UP001141806">
    <property type="component" value="Unassembled WGS sequence"/>
</dbReference>
<evidence type="ECO:0000313" key="8">
    <source>
        <dbReference type="Proteomes" id="UP001141806"/>
    </source>
</evidence>
<comment type="similarity">
    <text evidence="2 6">Belongs to the multi antimicrobial extrusion (MATE) (TC 2.A.66.1) family.</text>
</comment>
<feature type="transmembrane region" description="Helical" evidence="6">
    <location>
        <begin position="460"/>
        <end position="481"/>
    </location>
</feature>
<feature type="transmembrane region" description="Helical" evidence="6">
    <location>
        <begin position="358"/>
        <end position="380"/>
    </location>
</feature>
<dbReference type="EMBL" id="JAMYWD010000005">
    <property type="protein sequence ID" value="KAJ4970226.1"/>
    <property type="molecule type" value="Genomic_DNA"/>
</dbReference>
<feature type="transmembrane region" description="Helical" evidence="6">
    <location>
        <begin position="207"/>
        <end position="229"/>
    </location>
</feature>
<feature type="transmembrane region" description="Helical" evidence="6">
    <location>
        <begin position="277"/>
        <end position="298"/>
    </location>
</feature>
<evidence type="ECO:0000256" key="2">
    <source>
        <dbReference type="ARBA" id="ARBA00010199"/>
    </source>
</evidence>
<dbReference type="GO" id="GO:0042910">
    <property type="term" value="F:xenobiotic transmembrane transporter activity"/>
    <property type="evidence" value="ECO:0007669"/>
    <property type="project" value="InterPro"/>
</dbReference>
<feature type="transmembrane region" description="Helical" evidence="6">
    <location>
        <begin position="235"/>
        <end position="256"/>
    </location>
</feature>
<evidence type="ECO:0000256" key="3">
    <source>
        <dbReference type="ARBA" id="ARBA00022692"/>
    </source>
</evidence>
<feature type="transmembrane region" description="Helical" evidence="6">
    <location>
        <begin position="140"/>
        <end position="157"/>
    </location>
</feature>
<dbReference type="GO" id="GO:0016020">
    <property type="term" value="C:membrane"/>
    <property type="evidence" value="ECO:0007669"/>
    <property type="project" value="UniProtKB-SubCell"/>
</dbReference>
<dbReference type="OrthoDB" id="2126698at2759"/>
<keyword evidence="5 6" id="KW-0472">Membrane</keyword>
<feature type="transmembrane region" description="Helical" evidence="6">
    <location>
        <begin position="434"/>
        <end position="454"/>
    </location>
</feature>
<keyword evidence="3 6" id="KW-0812">Transmembrane</keyword>
<dbReference type="CDD" id="cd13132">
    <property type="entry name" value="MATE_eukaryotic"/>
    <property type="match status" value="1"/>
</dbReference>
<keyword evidence="4 6" id="KW-1133">Transmembrane helix</keyword>
<dbReference type="InterPro" id="IPR045069">
    <property type="entry name" value="MATE_euk"/>
</dbReference>
<comment type="subcellular location">
    <subcellularLocation>
        <location evidence="1">Membrane</location>
        <topology evidence="1">Multi-pass membrane protein</topology>
    </subcellularLocation>
</comment>